<gene>
    <name evidence="1" type="ORF">DTER00134_LOCUS12920</name>
</gene>
<dbReference type="AlphaFoldDB" id="A0A7S3QZR8"/>
<name>A0A7S3QZR8_DUNTE</name>
<reference evidence="1" key="1">
    <citation type="submission" date="2021-01" db="EMBL/GenBank/DDBJ databases">
        <authorList>
            <person name="Corre E."/>
            <person name="Pelletier E."/>
            <person name="Niang G."/>
            <person name="Scheremetjew M."/>
            <person name="Finn R."/>
            <person name="Kale V."/>
            <person name="Holt S."/>
            <person name="Cochrane G."/>
            <person name="Meng A."/>
            <person name="Brown T."/>
            <person name="Cohen L."/>
        </authorList>
    </citation>
    <scope>NUCLEOTIDE SEQUENCE</scope>
    <source>
        <strain evidence="1">CCMP1320</strain>
    </source>
</reference>
<accession>A0A7S3QZR8</accession>
<organism evidence="1">
    <name type="scientific">Dunaliella tertiolecta</name>
    <name type="common">Green alga</name>
    <dbReference type="NCBI Taxonomy" id="3047"/>
    <lineage>
        <taxon>Eukaryota</taxon>
        <taxon>Viridiplantae</taxon>
        <taxon>Chlorophyta</taxon>
        <taxon>core chlorophytes</taxon>
        <taxon>Chlorophyceae</taxon>
        <taxon>CS clade</taxon>
        <taxon>Chlamydomonadales</taxon>
        <taxon>Dunaliellaceae</taxon>
        <taxon>Dunaliella</taxon>
    </lineage>
</organism>
<sequence>MQGWQSPTLPAAMPWAPQLCLLEANNKQGLHSRFLSAHAEAKVPPDIQGAAPASTKEFVQCMHCLRPKHHPWLAHWPQTTEPQTTLPSFFASVACIPSTPPPAFFHKHRGKSNQPHIWGCTCQNSEPQGTSL</sequence>
<dbReference type="EMBL" id="HBIP01021641">
    <property type="protein sequence ID" value="CAE0497847.1"/>
    <property type="molecule type" value="Transcribed_RNA"/>
</dbReference>
<evidence type="ECO:0000313" key="1">
    <source>
        <dbReference type="EMBL" id="CAE0497847.1"/>
    </source>
</evidence>
<proteinExistence type="predicted"/>
<protein>
    <submittedName>
        <fullName evidence="1">Uncharacterized protein</fullName>
    </submittedName>
</protein>